<dbReference type="GO" id="GO:0004095">
    <property type="term" value="F:carnitine O-palmitoyltransferase activity"/>
    <property type="evidence" value="ECO:0007669"/>
    <property type="project" value="TreeGrafter"/>
</dbReference>
<protein>
    <submittedName>
        <fullName evidence="12">Carnitine O-palmitoyltransferase 2, mitochondrial</fullName>
    </submittedName>
</protein>
<sequence length="666" mass="76083">MFNSLKSVRSSNTFFCKNDKLIIISGWNGAAYRFCSILPGKLKQFLQRSIVPTNHFQDSLPRLPVPELDKTCERYISALKPFISTDKLQKTQQIVEKFKCEEGRVLQQELKTSNARNKHTSYITGPWFDMYLKSRVPLVLNFNPFLAFKDDPQPKYNTQLLRSTNMIISSLRFFKSLKANILEPEVFHLNPEKSDTAFFRKTMRLIPRRFAWFGAYLFKAFPLDMSQFNNLFSSTRIPCISKDELQVFPDSRHIVILRNGHFYVFDVLDEDGNIIPSSHIYDHINYILSDTQTPPSHPISLLTTENRDTWAKARMHLEKLGNAEQLRLIDSAIFALALDDETLGNNLVKSAHHMLHGPVHNRWFDKSFTLIITKDAKAALNFEHAWGDGVAVLRYFNEVFTDSTKYHFVGPKTVSANVDASHQVKKLDFILDDAMKSTIKEAQEHFKQSKENLRMDVLQHYDLHRECIKGFKLSPDSLAQLGFQMAFYKLNRKFVATYESCSTSAFKHGRTETVRPLTLATKKCVEEFHKSNRTSNSELKNLLKECSKVHNQLTKEAAMGQGFDRHLFALKNLAEEKEMKLPALYHDPVYAEANHFVLSTSTLFGPAFSGGGFAPVVQDGLGIGYGFLDNFTGCLVSSYAPHRDGAAFVDALHSSYDDIYNVLSKN</sequence>
<dbReference type="Pfam" id="PF00755">
    <property type="entry name" value="Carn_acyltransf"/>
    <property type="match status" value="1"/>
</dbReference>
<dbReference type="GO" id="GO:0006635">
    <property type="term" value="P:fatty acid beta-oxidation"/>
    <property type="evidence" value="ECO:0007669"/>
    <property type="project" value="TreeGrafter"/>
</dbReference>
<dbReference type="InterPro" id="IPR042572">
    <property type="entry name" value="Carn_acyl_trans_N"/>
</dbReference>
<evidence type="ECO:0000313" key="13">
    <source>
        <dbReference type="Proteomes" id="UP000887116"/>
    </source>
</evidence>
<evidence type="ECO:0000313" key="12">
    <source>
        <dbReference type="EMBL" id="GFQ74843.1"/>
    </source>
</evidence>
<dbReference type="SUPFAM" id="SSF52777">
    <property type="entry name" value="CoA-dependent acyltransferases"/>
    <property type="match status" value="2"/>
</dbReference>
<dbReference type="Gene3D" id="3.30.559.70">
    <property type="entry name" value="Choline/Carnitine o-acyltransferase, domain 2"/>
    <property type="match status" value="1"/>
</dbReference>
<comment type="similarity">
    <text evidence="2 10">Belongs to the carnitine/choline acetyltransferase family.</text>
</comment>
<dbReference type="GO" id="GO:0005739">
    <property type="term" value="C:mitochondrion"/>
    <property type="evidence" value="ECO:0007669"/>
    <property type="project" value="TreeGrafter"/>
</dbReference>
<dbReference type="OrthoDB" id="240216at2759"/>
<dbReference type="FunFam" id="1.10.275.20:FF:000001">
    <property type="entry name" value="carnitine O-palmitoyltransferase 2, mitochondrial"/>
    <property type="match status" value="1"/>
</dbReference>
<evidence type="ECO:0000256" key="2">
    <source>
        <dbReference type="ARBA" id="ARBA00005232"/>
    </source>
</evidence>
<evidence type="ECO:0000256" key="5">
    <source>
        <dbReference type="ARBA" id="ARBA00022832"/>
    </source>
</evidence>
<dbReference type="Gene3D" id="1.10.275.20">
    <property type="entry name" value="Choline/Carnitine o-acyltransferase"/>
    <property type="match status" value="1"/>
</dbReference>
<evidence type="ECO:0000256" key="8">
    <source>
        <dbReference type="ARBA" id="ARBA00048999"/>
    </source>
</evidence>
<dbReference type="InterPro" id="IPR042231">
    <property type="entry name" value="Cho/carn_acyl_trans_2"/>
</dbReference>
<dbReference type="InterPro" id="IPR000542">
    <property type="entry name" value="Carn_acyl_trans"/>
</dbReference>
<organism evidence="12 13">
    <name type="scientific">Trichonephila clavata</name>
    <name type="common">Joro spider</name>
    <name type="synonym">Nephila clavata</name>
    <dbReference type="NCBI Taxonomy" id="2740835"/>
    <lineage>
        <taxon>Eukaryota</taxon>
        <taxon>Metazoa</taxon>
        <taxon>Ecdysozoa</taxon>
        <taxon>Arthropoda</taxon>
        <taxon>Chelicerata</taxon>
        <taxon>Arachnida</taxon>
        <taxon>Araneae</taxon>
        <taxon>Araneomorphae</taxon>
        <taxon>Entelegynae</taxon>
        <taxon>Araneoidea</taxon>
        <taxon>Nephilidae</taxon>
        <taxon>Trichonephila</taxon>
    </lineage>
</organism>
<dbReference type="InterPro" id="IPR039551">
    <property type="entry name" value="Cho/carn_acyl_trans"/>
</dbReference>
<evidence type="ECO:0000256" key="1">
    <source>
        <dbReference type="ARBA" id="ARBA00005005"/>
    </source>
</evidence>
<evidence type="ECO:0000259" key="11">
    <source>
        <dbReference type="Pfam" id="PF00755"/>
    </source>
</evidence>
<feature type="domain" description="Choline/carnitine acyltransferase" evidence="11">
    <location>
        <begin position="63"/>
        <end position="653"/>
    </location>
</feature>
<evidence type="ECO:0000256" key="4">
    <source>
        <dbReference type="ARBA" id="ARBA00022679"/>
    </source>
</evidence>
<feature type="active site" description="Proton acceptor" evidence="9">
    <location>
        <position position="384"/>
    </location>
</feature>
<keyword evidence="7 10" id="KW-0012">Acyltransferase</keyword>
<comment type="pathway">
    <text evidence="1">Lipid metabolism; fatty acid beta-oxidation.</text>
</comment>
<dbReference type="Proteomes" id="UP000887116">
    <property type="component" value="Unassembled WGS sequence"/>
</dbReference>
<dbReference type="PANTHER" id="PTHR22589">
    <property type="entry name" value="CARNITINE O-ACYLTRANSFERASE"/>
    <property type="match status" value="1"/>
</dbReference>
<comment type="caution">
    <text evidence="12">The sequence shown here is derived from an EMBL/GenBank/DDBJ whole genome shotgun (WGS) entry which is preliminary data.</text>
</comment>
<dbReference type="Gene3D" id="1.20.1280.180">
    <property type="match status" value="1"/>
</dbReference>
<dbReference type="PANTHER" id="PTHR22589:SF16">
    <property type="entry name" value="CARNITINE O-PALMITOYLTRANSFERASE 2, MITOCHONDRIAL"/>
    <property type="match status" value="1"/>
</dbReference>
<name>A0A8X6FA32_TRICU</name>
<keyword evidence="4 10" id="KW-0808">Transferase</keyword>
<evidence type="ECO:0000256" key="6">
    <source>
        <dbReference type="ARBA" id="ARBA00023098"/>
    </source>
</evidence>
<dbReference type="InterPro" id="IPR023213">
    <property type="entry name" value="CAT-like_dom_sf"/>
</dbReference>
<keyword evidence="6" id="KW-0443">Lipid metabolism</keyword>
<dbReference type="PROSITE" id="PS00440">
    <property type="entry name" value="ACYLTRANSF_C_2"/>
    <property type="match status" value="1"/>
</dbReference>
<evidence type="ECO:0000256" key="10">
    <source>
        <dbReference type="RuleBase" id="RU003801"/>
    </source>
</evidence>
<accession>A0A8X6FA32</accession>
<dbReference type="EMBL" id="BMAO01021485">
    <property type="protein sequence ID" value="GFQ74843.1"/>
    <property type="molecule type" value="Genomic_DNA"/>
</dbReference>
<evidence type="ECO:0000256" key="9">
    <source>
        <dbReference type="PIRSR" id="PIRSR600542-1"/>
    </source>
</evidence>
<dbReference type="Gene3D" id="3.30.559.10">
    <property type="entry name" value="Chloramphenicol acetyltransferase-like domain"/>
    <property type="match status" value="1"/>
</dbReference>
<dbReference type="AlphaFoldDB" id="A0A8X6FA32"/>
<evidence type="ECO:0000256" key="3">
    <source>
        <dbReference type="ARBA" id="ARBA00022448"/>
    </source>
</evidence>
<comment type="catalytic activity">
    <reaction evidence="8">
        <text>4,8-dimethylnonanoyl-CoA + (R)-carnitine = O-4,8-dimethylnonanoyl-(R)-carnitine + CoA</text>
        <dbReference type="Rhea" id="RHEA:44860"/>
        <dbReference type="ChEBI" id="CHEBI:16347"/>
        <dbReference type="ChEBI" id="CHEBI:57287"/>
        <dbReference type="ChEBI" id="CHEBI:77061"/>
        <dbReference type="ChEBI" id="CHEBI:84654"/>
    </reaction>
</comment>
<evidence type="ECO:0000256" key="7">
    <source>
        <dbReference type="ARBA" id="ARBA00023315"/>
    </source>
</evidence>
<proteinExistence type="inferred from homology"/>
<keyword evidence="13" id="KW-1185">Reference proteome</keyword>
<gene>
    <name evidence="12" type="primary">CPT2</name>
    <name evidence="12" type="ORF">TNCT_287961</name>
</gene>
<keyword evidence="5" id="KW-0276">Fatty acid metabolism</keyword>
<reference evidence="12" key="1">
    <citation type="submission" date="2020-07" db="EMBL/GenBank/DDBJ databases">
        <title>Multicomponent nature underlies the extraordinary mechanical properties of spider dragline silk.</title>
        <authorList>
            <person name="Kono N."/>
            <person name="Nakamura H."/>
            <person name="Mori M."/>
            <person name="Yoshida Y."/>
            <person name="Ohtoshi R."/>
            <person name="Malay A.D."/>
            <person name="Moran D.A.P."/>
            <person name="Tomita M."/>
            <person name="Numata K."/>
            <person name="Arakawa K."/>
        </authorList>
    </citation>
    <scope>NUCLEOTIDE SEQUENCE</scope>
</reference>
<keyword evidence="3" id="KW-0813">Transport</keyword>